<feature type="compositionally biased region" description="Polar residues" evidence="1">
    <location>
        <begin position="91"/>
        <end position="103"/>
    </location>
</feature>
<dbReference type="Gramene" id="LPERR07G08810.1">
    <property type="protein sequence ID" value="LPERR07G08810.1"/>
    <property type="gene ID" value="LPERR07G08810"/>
</dbReference>
<evidence type="ECO:0000256" key="1">
    <source>
        <dbReference type="SAM" id="MobiDB-lite"/>
    </source>
</evidence>
<reference evidence="2" key="3">
    <citation type="submission" date="2015-04" db="UniProtKB">
        <authorList>
            <consortium name="EnsemblPlants"/>
        </authorList>
    </citation>
    <scope>IDENTIFICATION</scope>
</reference>
<dbReference type="HOGENOM" id="CLU_1941153_0_0_1"/>
<evidence type="ECO:0000313" key="2">
    <source>
        <dbReference type="EnsemblPlants" id="LPERR07G08810.1"/>
    </source>
</evidence>
<dbReference type="AlphaFoldDB" id="A0A0D9WXP0"/>
<organism evidence="2 3">
    <name type="scientific">Leersia perrieri</name>
    <dbReference type="NCBI Taxonomy" id="77586"/>
    <lineage>
        <taxon>Eukaryota</taxon>
        <taxon>Viridiplantae</taxon>
        <taxon>Streptophyta</taxon>
        <taxon>Embryophyta</taxon>
        <taxon>Tracheophyta</taxon>
        <taxon>Spermatophyta</taxon>
        <taxon>Magnoliopsida</taxon>
        <taxon>Liliopsida</taxon>
        <taxon>Poales</taxon>
        <taxon>Poaceae</taxon>
        <taxon>BOP clade</taxon>
        <taxon>Oryzoideae</taxon>
        <taxon>Oryzeae</taxon>
        <taxon>Oryzinae</taxon>
        <taxon>Leersia</taxon>
    </lineage>
</organism>
<feature type="compositionally biased region" description="Gly residues" evidence="1">
    <location>
        <begin position="12"/>
        <end position="22"/>
    </location>
</feature>
<reference evidence="3" key="2">
    <citation type="submission" date="2013-12" db="EMBL/GenBank/DDBJ databases">
        <authorList>
            <person name="Yu Y."/>
            <person name="Lee S."/>
            <person name="de Baynast K."/>
            <person name="Wissotski M."/>
            <person name="Liu L."/>
            <person name="Talag J."/>
            <person name="Goicoechea J."/>
            <person name="Angelova A."/>
            <person name="Jetty R."/>
            <person name="Kudrna D."/>
            <person name="Golser W."/>
            <person name="Rivera L."/>
            <person name="Zhang J."/>
            <person name="Wing R."/>
        </authorList>
    </citation>
    <scope>NUCLEOTIDE SEQUENCE</scope>
</reference>
<sequence>MAVRGGRPRAVGSGGGGPGRHGSGLPNPSRRRCSPPLTLPSHAAATSPLALSLVRRERQRHRRLEAATTVAAGRDLRPAKTVHDGGEDEISSAQPESAKLNNREPTYCARGRVLDDLTYNSTFCYSIGRA</sequence>
<feature type="compositionally biased region" description="Basic and acidic residues" evidence="1">
    <location>
        <begin position="74"/>
        <end position="85"/>
    </location>
</feature>
<evidence type="ECO:0000313" key="3">
    <source>
        <dbReference type="Proteomes" id="UP000032180"/>
    </source>
</evidence>
<reference evidence="2 3" key="1">
    <citation type="submission" date="2012-08" db="EMBL/GenBank/DDBJ databases">
        <title>Oryza genome evolution.</title>
        <authorList>
            <person name="Wing R.A."/>
        </authorList>
    </citation>
    <scope>NUCLEOTIDE SEQUENCE</scope>
</reference>
<protein>
    <submittedName>
        <fullName evidence="2">Uncharacterized protein</fullName>
    </submittedName>
</protein>
<dbReference type="Proteomes" id="UP000032180">
    <property type="component" value="Chromosome 7"/>
</dbReference>
<accession>A0A0D9WXP0</accession>
<name>A0A0D9WXP0_9ORYZ</name>
<feature type="compositionally biased region" description="Low complexity" evidence="1">
    <location>
        <begin position="1"/>
        <end position="11"/>
    </location>
</feature>
<proteinExistence type="predicted"/>
<feature type="region of interest" description="Disordered" evidence="1">
    <location>
        <begin position="70"/>
        <end position="103"/>
    </location>
</feature>
<keyword evidence="3" id="KW-1185">Reference proteome</keyword>
<feature type="region of interest" description="Disordered" evidence="1">
    <location>
        <begin position="1"/>
        <end position="49"/>
    </location>
</feature>
<dbReference type="EnsemblPlants" id="LPERR07G08810.1">
    <property type="protein sequence ID" value="LPERR07G08810.1"/>
    <property type="gene ID" value="LPERR07G08810"/>
</dbReference>